<evidence type="ECO:0000256" key="2">
    <source>
        <dbReference type="ARBA" id="ARBA00022980"/>
    </source>
</evidence>
<feature type="region of interest" description="Disordered" evidence="4">
    <location>
        <begin position="122"/>
        <end position="152"/>
    </location>
</feature>
<dbReference type="InterPro" id="IPR001787">
    <property type="entry name" value="Ribosomal_bL21"/>
</dbReference>
<dbReference type="InterPro" id="IPR028909">
    <property type="entry name" value="bL21-like"/>
</dbReference>
<dbReference type="SUPFAM" id="SSF141091">
    <property type="entry name" value="L21p-like"/>
    <property type="match status" value="1"/>
</dbReference>
<accession>A0A380TGA4</accession>
<dbReference type="Pfam" id="PF00829">
    <property type="entry name" value="Ribosomal_L21p"/>
    <property type="match status" value="1"/>
</dbReference>
<dbReference type="NCBIfam" id="TIGR00061">
    <property type="entry name" value="L21"/>
    <property type="match status" value="1"/>
</dbReference>
<keyword evidence="3" id="KW-0687">Ribonucleoprotein</keyword>
<dbReference type="GO" id="GO:0006412">
    <property type="term" value="P:translation"/>
    <property type="evidence" value="ECO:0007669"/>
    <property type="project" value="InterPro"/>
</dbReference>
<dbReference type="HAMAP" id="MF_01363">
    <property type="entry name" value="Ribosomal_bL21"/>
    <property type="match status" value="1"/>
</dbReference>
<evidence type="ECO:0000313" key="5">
    <source>
        <dbReference type="EMBL" id="SUS07336.1"/>
    </source>
</evidence>
<evidence type="ECO:0000256" key="4">
    <source>
        <dbReference type="SAM" id="MobiDB-lite"/>
    </source>
</evidence>
<keyword evidence="2" id="KW-0689">Ribosomal protein</keyword>
<protein>
    <submittedName>
        <fullName evidence="5">50S ribosomal subunit protein L21 (Modular protein)</fullName>
    </submittedName>
</protein>
<gene>
    <name evidence="5" type="ORF">DF3PB_4140004</name>
</gene>
<dbReference type="InterPro" id="IPR036164">
    <property type="entry name" value="bL21-like_sf"/>
</dbReference>
<reference evidence="5" key="1">
    <citation type="submission" date="2018-07" db="EMBL/GenBank/DDBJ databases">
        <authorList>
            <person name="Quirk P.G."/>
            <person name="Krulwich T.A."/>
        </authorList>
    </citation>
    <scope>NUCLEOTIDE SEQUENCE</scope>
</reference>
<feature type="compositionally biased region" description="Low complexity" evidence="4">
    <location>
        <begin position="132"/>
        <end position="152"/>
    </location>
</feature>
<proteinExistence type="inferred from homology"/>
<evidence type="ECO:0000256" key="3">
    <source>
        <dbReference type="ARBA" id="ARBA00023274"/>
    </source>
</evidence>
<dbReference type="AlphaFoldDB" id="A0A380TGA4"/>
<dbReference type="GO" id="GO:0003735">
    <property type="term" value="F:structural constituent of ribosome"/>
    <property type="evidence" value="ECO:0007669"/>
    <property type="project" value="InterPro"/>
</dbReference>
<comment type="similarity">
    <text evidence="1">Belongs to the bacterial ribosomal protein bL21 family.</text>
</comment>
<sequence>MAAPRDKARTGKFVFVVTGMYAIIRTGGKQHRVAENDRIVIERLAGAPGDVVAFDDVLMLAGAAVPPLIGAQVPDEARVFGEVLAQQRGAKILVFKKKRRQNYRRLRGHRQEQTVVRITAISADGTAPEPRAQAPAAVESEAPAAAATADEV</sequence>
<dbReference type="EMBL" id="UIDG01000351">
    <property type="protein sequence ID" value="SUS07336.1"/>
    <property type="molecule type" value="Genomic_DNA"/>
</dbReference>
<dbReference type="GO" id="GO:1990904">
    <property type="term" value="C:ribonucleoprotein complex"/>
    <property type="evidence" value="ECO:0007669"/>
    <property type="project" value="UniProtKB-KW"/>
</dbReference>
<dbReference type="PANTHER" id="PTHR21349">
    <property type="entry name" value="50S RIBOSOMAL PROTEIN L21"/>
    <property type="match status" value="1"/>
</dbReference>
<organism evidence="5">
    <name type="scientific">metagenome</name>
    <dbReference type="NCBI Taxonomy" id="256318"/>
    <lineage>
        <taxon>unclassified sequences</taxon>
        <taxon>metagenomes</taxon>
    </lineage>
</organism>
<evidence type="ECO:0000256" key="1">
    <source>
        <dbReference type="ARBA" id="ARBA00008563"/>
    </source>
</evidence>
<dbReference type="GO" id="GO:0005840">
    <property type="term" value="C:ribosome"/>
    <property type="evidence" value="ECO:0007669"/>
    <property type="project" value="UniProtKB-KW"/>
</dbReference>
<dbReference type="GO" id="GO:0005737">
    <property type="term" value="C:cytoplasm"/>
    <property type="evidence" value="ECO:0007669"/>
    <property type="project" value="UniProtKB-ARBA"/>
</dbReference>
<name>A0A380TGA4_9ZZZZ</name>
<dbReference type="GO" id="GO:0003723">
    <property type="term" value="F:RNA binding"/>
    <property type="evidence" value="ECO:0007669"/>
    <property type="project" value="InterPro"/>
</dbReference>
<dbReference type="PANTHER" id="PTHR21349:SF0">
    <property type="entry name" value="LARGE RIBOSOMAL SUBUNIT PROTEIN BL21M"/>
    <property type="match status" value="1"/>
</dbReference>